<dbReference type="SUPFAM" id="SSF56784">
    <property type="entry name" value="HAD-like"/>
    <property type="match status" value="1"/>
</dbReference>
<name>A0A0D2VUU1_CAPO3</name>
<reference evidence="2" key="1">
    <citation type="submission" date="2011-02" db="EMBL/GenBank/DDBJ databases">
        <title>The Genome Sequence of Capsaspora owczarzaki ATCC 30864.</title>
        <authorList>
            <person name="Russ C."/>
            <person name="Cuomo C."/>
            <person name="Burger G."/>
            <person name="Gray M.W."/>
            <person name="Holland P.W.H."/>
            <person name="King N."/>
            <person name="Lang F.B.F."/>
            <person name="Roger A.J."/>
            <person name="Ruiz-Trillo I."/>
            <person name="Young S.K."/>
            <person name="Zeng Q."/>
            <person name="Gargeya S."/>
            <person name="Alvarado L."/>
            <person name="Berlin A."/>
            <person name="Chapman S.B."/>
            <person name="Chen Z."/>
            <person name="Freedman E."/>
            <person name="Gellesch M."/>
            <person name="Goldberg J."/>
            <person name="Griggs A."/>
            <person name="Gujja S."/>
            <person name="Heilman E."/>
            <person name="Heiman D."/>
            <person name="Howarth C."/>
            <person name="Mehta T."/>
            <person name="Neiman D."/>
            <person name="Pearson M."/>
            <person name="Roberts A."/>
            <person name="Saif S."/>
            <person name="Shea T."/>
            <person name="Shenoy N."/>
            <person name="Sisk P."/>
            <person name="Stolte C."/>
            <person name="Sykes S."/>
            <person name="White J."/>
            <person name="Yandava C."/>
            <person name="Haas B."/>
            <person name="Nusbaum C."/>
            <person name="Birren B."/>
        </authorList>
    </citation>
    <scope>NUCLEOTIDE SEQUENCE</scope>
    <source>
        <strain evidence="2">ATCC 30864</strain>
    </source>
</reference>
<gene>
    <name evidence="1" type="ORF">CAOG_005625</name>
</gene>
<protein>
    <submittedName>
        <fullName evidence="1">HAD-superfamily hydrolase</fullName>
    </submittedName>
</protein>
<dbReference type="GO" id="GO:0016791">
    <property type="term" value="F:phosphatase activity"/>
    <property type="evidence" value="ECO:0007669"/>
    <property type="project" value="TreeGrafter"/>
</dbReference>
<dbReference type="OrthoDB" id="40579at2759"/>
<evidence type="ECO:0000313" key="1">
    <source>
        <dbReference type="EMBL" id="KJE95142.1"/>
    </source>
</evidence>
<dbReference type="InterPro" id="IPR023198">
    <property type="entry name" value="PGP-like_dom2"/>
</dbReference>
<dbReference type="Pfam" id="PF00702">
    <property type="entry name" value="Hydrolase"/>
    <property type="match status" value="1"/>
</dbReference>
<dbReference type="PANTHER" id="PTHR18901:SF38">
    <property type="entry name" value="PSEUDOURIDINE-5'-PHOSPHATASE"/>
    <property type="match status" value="1"/>
</dbReference>
<keyword evidence="1" id="KW-0378">Hydrolase</keyword>
<dbReference type="SFLD" id="SFLDG01135">
    <property type="entry name" value="C1.5.6:_HAD__Beta-PGM__Phospha"/>
    <property type="match status" value="1"/>
</dbReference>
<sequence length="227" mass="24511">MANAAVACVLFDLDGTLLDTEPLSDIAMQGVLDRFGKTMSWELKRKILGLKGSDWSVIVVDHFGLHGLIEPAAIVDGWETNFKQLYSRAQKLPGADRITAHLAQLGIPMAICTSSNSAAVELKRAAHPEMFARCTLVVTGDDPELKNGKPSPDIFLLAAKRLGMRPEQCLVFEDALSGCQAGVAAGMRTIVIPDTRLDRQPFEIATEILTSLESFQPAVYGLAPFSG</sequence>
<proteinExistence type="predicted"/>
<dbReference type="NCBIfam" id="TIGR01509">
    <property type="entry name" value="HAD-SF-IA-v3"/>
    <property type="match status" value="1"/>
</dbReference>
<dbReference type="FunCoup" id="A0A0D2VUU1">
    <property type="interactions" value="20"/>
</dbReference>
<dbReference type="Gene3D" id="3.40.50.1000">
    <property type="entry name" value="HAD superfamily/HAD-like"/>
    <property type="match status" value="1"/>
</dbReference>
<dbReference type="InterPro" id="IPR036412">
    <property type="entry name" value="HAD-like_sf"/>
</dbReference>
<dbReference type="PANTHER" id="PTHR18901">
    <property type="entry name" value="2-DEOXYGLUCOSE-6-PHOSPHATE PHOSPHATASE 2"/>
    <property type="match status" value="1"/>
</dbReference>
<dbReference type="FunFam" id="3.40.50.1000:FF:000055">
    <property type="entry name" value="Haloacid dehalogenase-like hydrolase family protein"/>
    <property type="match status" value="1"/>
</dbReference>
<dbReference type="PRINTS" id="PR00413">
    <property type="entry name" value="HADHALOGNASE"/>
</dbReference>
<dbReference type="SFLD" id="SFLDG01129">
    <property type="entry name" value="C1.5:_HAD__Beta-PGM__Phosphata"/>
    <property type="match status" value="1"/>
</dbReference>
<keyword evidence="2" id="KW-1185">Reference proteome</keyword>
<dbReference type="Proteomes" id="UP000008743">
    <property type="component" value="Unassembled WGS sequence"/>
</dbReference>
<dbReference type="PhylomeDB" id="A0A0D2VUU1"/>
<dbReference type="eggNOG" id="KOG2914">
    <property type="taxonomic scope" value="Eukaryota"/>
</dbReference>
<organism evidence="1 2">
    <name type="scientific">Capsaspora owczarzaki (strain ATCC 30864)</name>
    <dbReference type="NCBI Taxonomy" id="595528"/>
    <lineage>
        <taxon>Eukaryota</taxon>
        <taxon>Filasterea</taxon>
        <taxon>Capsaspora</taxon>
    </lineage>
</organism>
<evidence type="ECO:0000313" key="2">
    <source>
        <dbReference type="Proteomes" id="UP000008743"/>
    </source>
</evidence>
<dbReference type="RefSeq" id="XP_004346298.2">
    <property type="nucleotide sequence ID" value="XM_004346248.2"/>
</dbReference>
<dbReference type="InterPro" id="IPR023214">
    <property type="entry name" value="HAD_sf"/>
</dbReference>
<dbReference type="InterPro" id="IPR006439">
    <property type="entry name" value="HAD-SF_hydro_IA"/>
</dbReference>
<accession>A0A0D2VUU1</accession>
<dbReference type="Gene3D" id="1.10.150.240">
    <property type="entry name" value="Putative phosphatase, domain 2"/>
    <property type="match status" value="1"/>
</dbReference>
<dbReference type="SFLD" id="SFLDS00003">
    <property type="entry name" value="Haloacid_Dehalogenase"/>
    <property type="match status" value="1"/>
</dbReference>
<dbReference type="InParanoid" id="A0A0D2VUU1"/>
<dbReference type="EMBL" id="KE346368">
    <property type="protein sequence ID" value="KJE95142.1"/>
    <property type="molecule type" value="Genomic_DNA"/>
</dbReference>
<dbReference type="AlphaFoldDB" id="A0A0D2VUU1"/>
<dbReference type="STRING" id="595528.A0A0D2VUU1"/>